<accession>A0AAW1QPM4</accession>
<dbReference type="Proteomes" id="UP001489004">
    <property type="component" value="Unassembled WGS sequence"/>
</dbReference>
<name>A0AAW1QPM4_9CHLO</name>
<proteinExistence type="predicted"/>
<protein>
    <submittedName>
        <fullName evidence="1">Uncharacterized protein</fullName>
    </submittedName>
</protein>
<dbReference type="AlphaFoldDB" id="A0AAW1QPM4"/>
<evidence type="ECO:0000313" key="1">
    <source>
        <dbReference type="EMBL" id="KAK9823481.1"/>
    </source>
</evidence>
<evidence type="ECO:0000313" key="2">
    <source>
        <dbReference type="Proteomes" id="UP001489004"/>
    </source>
</evidence>
<sequence>MSCLPSTVGFATTLRKPLVASLLPAQDLTHALPILFFVNPKALEQAASRLLEEASALARCLSDAERGGHHMCHPAA</sequence>
<comment type="caution">
    <text evidence="1">The sequence shown here is derived from an EMBL/GenBank/DDBJ whole genome shotgun (WGS) entry which is preliminary data.</text>
</comment>
<reference evidence="1 2" key="1">
    <citation type="journal article" date="2024" name="Nat. Commun.">
        <title>Phylogenomics reveals the evolutionary origins of lichenization in chlorophyte algae.</title>
        <authorList>
            <person name="Puginier C."/>
            <person name="Libourel C."/>
            <person name="Otte J."/>
            <person name="Skaloud P."/>
            <person name="Haon M."/>
            <person name="Grisel S."/>
            <person name="Petersen M."/>
            <person name="Berrin J.G."/>
            <person name="Delaux P.M."/>
            <person name="Dal Grande F."/>
            <person name="Keller J."/>
        </authorList>
    </citation>
    <scope>NUCLEOTIDE SEQUENCE [LARGE SCALE GENOMIC DNA]</scope>
    <source>
        <strain evidence="1 2">SAG 2043</strain>
    </source>
</reference>
<keyword evidence="2" id="KW-1185">Reference proteome</keyword>
<gene>
    <name evidence="1" type="ORF">WJX72_003066</name>
</gene>
<dbReference type="EMBL" id="JALJOR010000002">
    <property type="protein sequence ID" value="KAK9823481.1"/>
    <property type="molecule type" value="Genomic_DNA"/>
</dbReference>
<organism evidence="1 2">
    <name type="scientific">[Myrmecia] bisecta</name>
    <dbReference type="NCBI Taxonomy" id="41462"/>
    <lineage>
        <taxon>Eukaryota</taxon>
        <taxon>Viridiplantae</taxon>
        <taxon>Chlorophyta</taxon>
        <taxon>core chlorophytes</taxon>
        <taxon>Trebouxiophyceae</taxon>
        <taxon>Trebouxiales</taxon>
        <taxon>Trebouxiaceae</taxon>
        <taxon>Myrmecia</taxon>
    </lineage>
</organism>